<keyword evidence="3 7" id="KW-0851">Voltage-gated channel</keyword>
<protein>
    <recommendedName>
        <fullName evidence="12">GST C-terminal domain-containing protein</fullName>
    </recommendedName>
</protein>
<dbReference type="GO" id="GO:0005242">
    <property type="term" value="F:inward rectifier potassium channel activity"/>
    <property type="evidence" value="ECO:0007669"/>
    <property type="project" value="InterPro"/>
</dbReference>
<feature type="transmembrane region" description="Helical" evidence="9">
    <location>
        <begin position="20"/>
        <end position="44"/>
    </location>
</feature>
<reference evidence="10 11" key="1">
    <citation type="journal article" date="2015" name="Genome Biol. Evol.">
        <title>Comparative Genomics of a Bacterivorous Green Alga Reveals Evolutionary Causalities and Consequences of Phago-Mixotrophic Mode of Nutrition.</title>
        <authorList>
            <person name="Burns J.A."/>
            <person name="Paasch A."/>
            <person name="Narechania A."/>
            <person name="Kim E."/>
        </authorList>
    </citation>
    <scope>NUCLEOTIDE SEQUENCE [LARGE SCALE GENOMIC DNA]</scope>
    <source>
        <strain evidence="10 11">PLY_AMNH</strain>
    </source>
</reference>
<feature type="compositionally biased region" description="Acidic residues" evidence="8">
    <location>
        <begin position="304"/>
        <end position="315"/>
    </location>
</feature>
<feature type="transmembrane region" description="Helical" evidence="9">
    <location>
        <begin position="84"/>
        <end position="102"/>
    </location>
</feature>
<dbReference type="Gene3D" id="2.60.40.1400">
    <property type="entry name" value="G protein-activated inward rectifier potassium channel 1"/>
    <property type="match status" value="1"/>
</dbReference>
<dbReference type="GO" id="GO:1990573">
    <property type="term" value="P:potassium ion import across plasma membrane"/>
    <property type="evidence" value="ECO:0007669"/>
    <property type="project" value="TreeGrafter"/>
</dbReference>
<dbReference type="Gene3D" id="1.10.287.70">
    <property type="match status" value="1"/>
</dbReference>
<dbReference type="InterPro" id="IPR016449">
    <property type="entry name" value="K_chnl_inward-rec_Kir"/>
</dbReference>
<keyword evidence="7 9" id="KW-0812">Transmembrane</keyword>
<feature type="transmembrane region" description="Helical" evidence="9">
    <location>
        <begin position="109"/>
        <end position="132"/>
    </location>
</feature>
<proteinExistence type="inferred from homology"/>
<dbReference type="InterPro" id="IPR013518">
    <property type="entry name" value="K_chnl_inward-rec_Kir_cyto"/>
</dbReference>
<evidence type="ECO:0008006" key="12">
    <source>
        <dbReference type="Google" id="ProtNLM"/>
    </source>
</evidence>
<dbReference type="Proteomes" id="UP001190700">
    <property type="component" value="Unassembled WGS sequence"/>
</dbReference>
<keyword evidence="9" id="KW-0472">Membrane</keyword>
<dbReference type="GO" id="GO:0005886">
    <property type="term" value="C:plasma membrane"/>
    <property type="evidence" value="ECO:0007669"/>
    <property type="project" value="TreeGrafter"/>
</dbReference>
<comment type="similarity">
    <text evidence="7">Belongs to the inward rectifier-type potassium channel (TC 1.A.2.1) family.</text>
</comment>
<sequence>MRSQKMWWQSLYFKLLDSSFLQLALFILTLYTSCILLAAMLIVATNVADAITVPGDAFEALDGTLVEGTLDDSLLGLSRFGRSIFFSATALITMGWGIMGCAGENSVMCYALATAFQFFGTILNVFIFSVVVTKFQQPVADTLFGRFALLTTRNGEPHLLLRVGNRRGNLVYNPEFRVGVMYQEATEEGEILMRLISLEVPQPVALKGVYTIAIPLDRTPGNPLLELTPDKLHKLGSAAPTISVAFSGRDSVYHDDLCALKRYMPEDYRFDCVFQDVLQKVNGIVKINFDMFDEILSLNFEDEDDVDDDASDVSDEPIPAPMFDPGETDHNDDSGQQQCVERQSAIIGQIYAQLGYGEPGALAVSVETEGTPSQAAGAEPCCDPGQMVLIHGAFHWRGILWPACTFSAGVQFCFLEAGIHDVRVCFTDLVDKDPWFLQRFGEKAASPALIINEGSGPEYIMGTEAVMSKIGQRYPQLEVLTLSLNLPKELAEKPLCGIMDSFAIFALLKDRARGDEEIEAKVAGAAKSFLNTLDKYDNALSTAAFFNSESPGLSDAQVSIALATVLQLFSIPDFYVEGLAWHEALDSRKSLRLWLSKMQRAPSLRLSIAPPIPLILLTIIKFNQFFGMQYPAFLIPFLEEQLITQAASSSSSFVKAQEESPSSNTSSQYPKNLKFSTMATTAVKTQSVAKKQRKKKARNTELRKSRFACGHMCI</sequence>
<dbReference type="EMBL" id="LGRX02000468">
    <property type="protein sequence ID" value="KAK3288457.1"/>
    <property type="molecule type" value="Genomic_DNA"/>
</dbReference>
<keyword evidence="2 7" id="KW-0633">Potassium transport</keyword>
<dbReference type="AlphaFoldDB" id="A0AAE0H1W1"/>
<keyword evidence="11" id="KW-1185">Reference proteome</keyword>
<evidence type="ECO:0000256" key="9">
    <source>
        <dbReference type="SAM" id="Phobius"/>
    </source>
</evidence>
<keyword evidence="1 7" id="KW-0813">Transport</keyword>
<organism evidence="10 11">
    <name type="scientific">Cymbomonas tetramitiformis</name>
    <dbReference type="NCBI Taxonomy" id="36881"/>
    <lineage>
        <taxon>Eukaryota</taxon>
        <taxon>Viridiplantae</taxon>
        <taxon>Chlorophyta</taxon>
        <taxon>Pyramimonadophyceae</taxon>
        <taxon>Pyramimonadales</taxon>
        <taxon>Pyramimonadaceae</taxon>
        <taxon>Cymbomonas</taxon>
    </lineage>
</organism>
<evidence type="ECO:0000256" key="2">
    <source>
        <dbReference type="ARBA" id="ARBA00022538"/>
    </source>
</evidence>
<evidence type="ECO:0000256" key="5">
    <source>
        <dbReference type="ARBA" id="ARBA00023065"/>
    </source>
</evidence>
<keyword evidence="6 7" id="KW-0407">Ion channel</keyword>
<evidence type="ECO:0000313" key="11">
    <source>
        <dbReference type="Proteomes" id="UP001190700"/>
    </source>
</evidence>
<evidence type="ECO:0000256" key="4">
    <source>
        <dbReference type="ARBA" id="ARBA00022958"/>
    </source>
</evidence>
<feature type="region of interest" description="Disordered" evidence="8">
    <location>
        <begin position="304"/>
        <end position="335"/>
    </location>
</feature>
<dbReference type="PANTHER" id="PTHR11767">
    <property type="entry name" value="INWARD RECTIFIER POTASSIUM CHANNEL"/>
    <property type="match status" value="1"/>
</dbReference>
<dbReference type="GO" id="GO:0034765">
    <property type="term" value="P:regulation of monoatomic ion transmembrane transport"/>
    <property type="evidence" value="ECO:0007669"/>
    <property type="project" value="TreeGrafter"/>
</dbReference>
<accession>A0AAE0H1W1</accession>
<dbReference type="InterPro" id="IPR014756">
    <property type="entry name" value="Ig_E-set"/>
</dbReference>
<dbReference type="PANTHER" id="PTHR11767:SF102">
    <property type="entry name" value="INWARDLY RECTIFYING POTASSIUM CHANNEL 1, ISOFORM F"/>
    <property type="match status" value="1"/>
</dbReference>
<dbReference type="GO" id="GO:0034702">
    <property type="term" value="C:monoatomic ion channel complex"/>
    <property type="evidence" value="ECO:0007669"/>
    <property type="project" value="UniProtKB-KW"/>
</dbReference>
<evidence type="ECO:0000313" key="10">
    <source>
        <dbReference type="EMBL" id="KAK3288457.1"/>
    </source>
</evidence>
<comment type="subcellular location">
    <subcellularLocation>
        <location evidence="7">Membrane</location>
        <topology evidence="7">Multi-pass membrane protein</topology>
    </subcellularLocation>
</comment>
<keyword evidence="9" id="KW-1133">Transmembrane helix</keyword>
<keyword evidence="4 7" id="KW-0630">Potassium</keyword>
<name>A0AAE0H1W1_9CHLO</name>
<keyword evidence="5 7" id="KW-0406">Ion transport</keyword>
<evidence type="ECO:0000256" key="3">
    <source>
        <dbReference type="ARBA" id="ARBA00022882"/>
    </source>
</evidence>
<evidence type="ECO:0000256" key="6">
    <source>
        <dbReference type="ARBA" id="ARBA00023303"/>
    </source>
</evidence>
<evidence type="ECO:0000256" key="8">
    <source>
        <dbReference type="SAM" id="MobiDB-lite"/>
    </source>
</evidence>
<dbReference type="SUPFAM" id="SSF81296">
    <property type="entry name" value="E set domains"/>
    <property type="match status" value="1"/>
</dbReference>
<evidence type="ECO:0000256" key="1">
    <source>
        <dbReference type="ARBA" id="ARBA00022448"/>
    </source>
</evidence>
<comment type="caution">
    <text evidence="10">The sequence shown here is derived from an EMBL/GenBank/DDBJ whole genome shotgun (WGS) entry which is preliminary data.</text>
</comment>
<gene>
    <name evidence="10" type="ORF">CYMTET_4057</name>
</gene>
<evidence type="ECO:0000256" key="7">
    <source>
        <dbReference type="RuleBase" id="RU003822"/>
    </source>
</evidence>